<organism evidence="5 6">
    <name type="scientific">Pyronema omphalodes (strain CBS 100304)</name>
    <name type="common">Pyronema confluens</name>
    <dbReference type="NCBI Taxonomy" id="1076935"/>
    <lineage>
        <taxon>Eukaryota</taxon>
        <taxon>Fungi</taxon>
        <taxon>Dikarya</taxon>
        <taxon>Ascomycota</taxon>
        <taxon>Pezizomycotina</taxon>
        <taxon>Pezizomycetes</taxon>
        <taxon>Pezizales</taxon>
        <taxon>Pyronemataceae</taxon>
        <taxon>Pyronema</taxon>
    </lineage>
</organism>
<keyword evidence="2 3" id="KW-0040">ANK repeat</keyword>
<sequence>MWAAQRGHEVVVQLQLDKDIDMHSKDYFGKGVLSFAVESGDEAVVRIIIEKGADIEAKNNSGETPLSYAARVEYVTPVVKLLLDKGAEVNSPSCIGKTPLMLAAEDGAEDNMQLLLERGADSEATDDIGHTVWYHMWLHLRSEILDDENHPLSSLYREPAPEFPDSQNNNYWPR</sequence>
<accession>U4L589</accession>
<dbReference type="InterPro" id="IPR002110">
    <property type="entry name" value="Ankyrin_rpt"/>
</dbReference>
<dbReference type="Pfam" id="PF12796">
    <property type="entry name" value="Ank_2"/>
    <property type="match status" value="1"/>
</dbReference>
<keyword evidence="1" id="KW-0677">Repeat</keyword>
<dbReference type="Gene3D" id="1.25.40.20">
    <property type="entry name" value="Ankyrin repeat-containing domain"/>
    <property type="match status" value="2"/>
</dbReference>
<evidence type="ECO:0000256" key="4">
    <source>
        <dbReference type="SAM" id="MobiDB-lite"/>
    </source>
</evidence>
<dbReference type="EMBL" id="HF935654">
    <property type="protein sequence ID" value="CCX11906.1"/>
    <property type="molecule type" value="Genomic_DNA"/>
</dbReference>
<reference evidence="5 6" key="1">
    <citation type="journal article" date="2013" name="PLoS Genet.">
        <title>The genome and development-dependent transcriptomes of Pyronema confluens: a window into fungal evolution.</title>
        <authorList>
            <person name="Traeger S."/>
            <person name="Altegoer F."/>
            <person name="Freitag M."/>
            <person name="Gabaldon T."/>
            <person name="Kempken F."/>
            <person name="Kumar A."/>
            <person name="Marcet-Houben M."/>
            <person name="Poggeler S."/>
            <person name="Stajich J.E."/>
            <person name="Nowrousian M."/>
        </authorList>
    </citation>
    <scope>NUCLEOTIDE SEQUENCE [LARGE SCALE GENOMIC DNA]</scope>
    <source>
        <strain evidence="6">CBS 100304</strain>
        <tissue evidence="5">Vegetative mycelium</tissue>
    </source>
</reference>
<dbReference type="AlphaFoldDB" id="U4L589"/>
<gene>
    <name evidence="5" type="ORF">PCON_11500</name>
</gene>
<dbReference type="SMART" id="SM00248">
    <property type="entry name" value="ANK"/>
    <property type="match status" value="3"/>
</dbReference>
<protein>
    <submittedName>
        <fullName evidence="5">Similar to Putative ankyrin repeat protein MM_0045 acc. no. Q8Q0U0</fullName>
    </submittedName>
</protein>
<dbReference type="GO" id="GO:0005634">
    <property type="term" value="C:nucleus"/>
    <property type="evidence" value="ECO:0007669"/>
    <property type="project" value="TreeGrafter"/>
</dbReference>
<dbReference type="eggNOG" id="KOG4412">
    <property type="taxonomic scope" value="Eukaryota"/>
</dbReference>
<dbReference type="Proteomes" id="UP000018144">
    <property type="component" value="Unassembled WGS sequence"/>
</dbReference>
<dbReference type="InterPro" id="IPR036770">
    <property type="entry name" value="Ankyrin_rpt-contain_sf"/>
</dbReference>
<dbReference type="OMA" id="NINCSAQ"/>
<dbReference type="PANTHER" id="PTHR24189">
    <property type="entry name" value="MYOTROPHIN"/>
    <property type="match status" value="1"/>
</dbReference>
<evidence type="ECO:0000313" key="6">
    <source>
        <dbReference type="Proteomes" id="UP000018144"/>
    </source>
</evidence>
<dbReference type="PANTHER" id="PTHR24189:SF50">
    <property type="entry name" value="ANKYRIN REPEAT AND SOCS BOX PROTEIN 2"/>
    <property type="match status" value="1"/>
</dbReference>
<dbReference type="PROSITE" id="PS50088">
    <property type="entry name" value="ANK_REPEAT"/>
    <property type="match status" value="3"/>
</dbReference>
<dbReference type="STRING" id="1076935.U4L589"/>
<evidence type="ECO:0000256" key="2">
    <source>
        <dbReference type="ARBA" id="ARBA00023043"/>
    </source>
</evidence>
<evidence type="ECO:0000256" key="3">
    <source>
        <dbReference type="PROSITE-ProRule" id="PRU00023"/>
    </source>
</evidence>
<name>U4L589_PYROM</name>
<dbReference type="SUPFAM" id="SSF48403">
    <property type="entry name" value="Ankyrin repeat"/>
    <property type="match status" value="1"/>
</dbReference>
<keyword evidence="6" id="KW-1185">Reference proteome</keyword>
<dbReference type="OrthoDB" id="341259at2759"/>
<feature type="repeat" description="ANK" evidence="3">
    <location>
        <begin position="28"/>
        <end position="60"/>
    </location>
</feature>
<feature type="repeat" description="ANK" evidence="3">
    <location>
        <begin position="61"/>
        <end position="94"/>
    </location>
</feature>
<feature type="region of interest" description="Disordered" evidence="4">
    <location>
        <begin position="155"/>
        <end position="174"/>
    </location>
</feature>
<evidence type="ECO:0000313" key="5">
    <source>
        <dbReference type="EMBL" id="CCX11906.1"/>
    </source>
</evidence>
<proteinExistence type="predicted"/>
<evidence type="ECO:0000256" key="1">
    <source>
        <dbReference type="ARBA" id="ARBA00022737"/>
    </source>
</evidence>
<feature type="repeat" description="ANK" evidence="3">
    <location>
        <begin position="95"/>
        <end position="127"/>
    </location>
</feature>
<dbReference type="Pfam" id="PF00023">
    <property type="entry name" value="Ank"/>
    <property type="match status" value="1"/>
</dbReference>
<dbReference type="InterPro" id="IPR050745">
    <property type="entry name" value="Multifunctional_regulatory"/>
</dbReference>
<dbReference type="PROSITE" id="PS50297">
    <property type="entry name" value="ANK_REP_REGION"/>
    <property type="match status" value="3"/>
</dbReference>
<feature type="compositionally biased region" description="Polar residues" evidence="4">
    <location>
        <begin position="165"/>
        <end position="174"/>
    </location>
</feature>
<dbReference type="GO" id="GO:0005737">
    <property type="term" value="C:cytoplasm"/>
    <property type="evidence" value="ECO:0007669"/>
    <property type="project" value="TreeGrafter"/>
</dbReference>